<dbReference type="EMBL" id="JAPUUL010000588">
    <property type="protein sequence ID" value="KAJ8130070.1"/>
    <property type="molecule type" value="Genomic_DNA"/>
</dbReference>
<name>A0ACC2JRD0_9PEZI</name>
<sequence length="154" mass="18040">MKIFTSWMYLRSTALRYKITNASFMQSVTPRTAVKAWLLGDYLLVPKFQNDMIRYILADDMFAHGPEMIREFGEQVPEDSALETFFVNLFCYLMVMEHLEEPRIMFGWLTGRLLSKVSKELASALLRCHVDKNRWWAMDSSGLYRVDEGHNAIK</sequence>
<organism evidence="1 2">
    <name type="scientific">Lasiodiplodia mahajangana</name>
    <dbReference type="NCBI Taxonomy" id="1108764"/>
    <lineage>
        <taxon>Eukaryota</taxon>
        <taxon>Fungi</taxon>
        <taxon>Dikarya</taxon>
        <taxon>Ascomycota</taxon>
        <taxon>Pezizomycotina</taxon>
        <taxon>Dothideomycetes</taxon>
        <taxon>Dothideomycetes incertae sedis</taxon>
        <taxon>Botryosphaeriales</taxon>
        <taxon>Botryosphaeriaceae</taxon>
        <taxon>Lasiodiplodia</taxon>
    </lineage>
</organism>
<evidence type="ECO:0000313" key="1">
    <source>
        <dbReference type="EMBL" id="KAJ8130070.1"/>
    </source>
</evidence>
<dbReference type="Proteomes" id="UP001153332">
    <property type="component" value="Unassembled WGS sequence"/>
</dbReference>
<reference evidence="1" key="1">
    <citation type="submission" date="2022-12" db="EMBL/GenBank/DDBJ databases">
        <title>Genome Sequence of Lasiodiplodia mahajangana.</title>
        <authorList>
            <person name="Buettner E."/>
        </authorList>
    </citation>
    <scope>NUCLEOTIDE SEQUENCE</scope>
    <source>
        <strain evidence="1">VT137</strain>
    </source>
</reference>
<accession>A0ACC2JRD0</accession>
<comment type="caution">
    <text evidence="1">The sequence shown here is derived from an EMBL/GenBank/DDBJ whole genome shotgun (WGS) entry which is preliminary data.</text>
</comment>
<keyword evidence="2" id="KW-1185">Reference proteome</keyword>
<proteinExistence type="predicted"/>
<evidence type="ECO:0000313" key="2">
    <source>
        <dbReference type="Proteomes" id="UP001153332"/>
    </source>
</evidence>
<protein>
    <submittedName>
        <fullName evidence="1">Uncharacterized protein</fullName>
    </submittedName>
</protein>
<gene>
    <name evidence="1" type="ORF">O1611_g3559</name>
</gene>